<evidence type="ECO:0000313" key="1">
    <source>
        <dbReference type="EMBL" id="PWN06389.1"/>
    </source>
</evidence>
<organism evidence="1 2">
    <name type="scientific">Rhodohalobacter mucosus</name>
    <dbReference type="NCBI Taxonomy" id="2079485"/>
    <lineage>
        <taxon>Bacteria</taxon>
        <taxon>Pseudomonadati</taxon>
        <taxon>Balneolota</taxon>
        <taxon>Balneolia</taxon>
        <taxon>Balneolales</taxon>
        <taxon>Balneolaceae</taxon>
        <taxon>Rhodohalobacter</taxon>
    </lineage>
</organism>
<keyword evidence="2" id="KW-1185">Reference proteome</keyword>
<proteinExistence type="predicted"/>
<accession>A0A316TSS0</accession>
<name>A0A316TSS0_9BACT</name>
<reference evidence="1 2" key="1">
    <citation type="submission" date="2018-05" db="EMBL/GenBank/DDBJ databases">
        <title>Rhodohalobacter halophilus gen. nov., sp. nov., a moderately halophilic member of the family Balneolaceae.</title>
        <authorList>
            <person name="Liu Z.-W."/>
        </authorList>
    </citation>
    <scope>NUCLEOTIDE SEQUENCE [LARGE SCALE GENOMIC DNA]</scope>
    <source>
        <strain evidence="1 2">8A47</strain>
    </source>
</reference>
<dbReference type="OrthoDB" id="1524102at2"/>
<sequence>MAEKNKRNLYLKYAQQVHNQIAIIEQIERRPMQMGDWLQMAMTLGKQALRQDIGARQIAESIYPILDGSGQHLAKYANIPAESATKLLLWYTGLSKKIEPELTTLLIQVVAELQKISVNSRNMNPQPA</sequence>
<gene>
    <name evidence="1" type="ORF">DDZ15_09715</name>
</gene>
<dbReference type="Proteomes" id="UP000245533">
    <property type="component" value="Unassembled WGS sequence"/>
</dbReference>
<comment type="caution">
    <text evidence="1">The sequence shown here is derived from an EMBL/GenBank/DDBJ whole genome shotgun (WGS) entry which is preliminary data.</text>
</comment>
<dbReference type="AlphaFoldDB" id="A0A316TSS0"/>
<evidence type="ECO:0000313" key="2">
    <source>
        <dbReference type="Proteomes" id="UP000245533"/>
    </source>
</evidence>
<protein>
    <submittedName>
        <fullName evidence="1">Uncharacterized protein</fullName>
    </submittedName>
</protein>
<dbReference type="EMBL" id="QGGB01000007">
    <property type="protein sequence ID" value="PWN06389.1"/>
    <property type="molecule type" value="Genomic_DNA"/>
</dbReference>